<dbReference type="EMBL" id="VHII01000013">
    <property type="protein sequence ID" value="KAF1381255.1"/>
    <property type="molecule type" value="Genomic_DNA"/>
</dbReference>
<proteinExistence type="predicted"/>
<dbReference type="Proteomes" id="UP000465112">
    <property type="component" value="Chromosome 13"/>
</dbReference>
<name>A0A6A5EQZ6_PERFL</name>
<evidence type="ECO:0000256" key="1">
    <source>
        <dbReference type="SAM" id="MobiDB-lite"/>
    </source>
</evidence>
<reference evidence="2 3" key="1">
    <citation type="submission" date="2019-06" db="EMBL/GenBank/DDBJ databases">
        <title>A chromosome-scale genome assembly of the European perch, Perca fluviatilis.</title>
        <authorList>
            <person name="Roques C."/>
            <person name="Zahm M."/>
            <person name="Cabau C."/>
            <person name="Klopp C."/>
            <person name="Bouchez O."/>
            <person name="Donnadieu C."/>
            <person name="Kuhl H."/>
            <person name="Gislard M."/>
            <person name="Guendouz S."/>
            <person name="Journot L."/>
            <person name="Haffray P."/>
            <person name="Bestin A."/>
            <person name="Morvezen R."/>
            <person name="Feron R."/>
            <person name="Wen M."/>
            <person name="Jouanno E."/>
            <person name="Herpin A."/>
            <person name="Schartl M."/>
            <person name="Postlethwait J."/>
            <person name="Schaerlinger B."/>
            <person name="Chardard D."/>
            <person name="Lecocq T."/>
            <person name="Poncet C."/>
            <person name="Jaffrelo L."/>
            <person name="Lampietro C."/>
            <person name="Guiguen Y."/>
        </authorList>
    </citation>
    <scope>NUCLEOTIDE SEQUENCE [LARGE SCALE GENOMIC DNA]</scope>
    <source>
        <tissue evidence="2">Blood</tissue>
    </source>
</reference>
<keyword evidence="3" id="KW-1185">Reference proteome</keyword>
<gene>
    <name evidence="2" type="ORF">PFLUV_G00151930</name>
</gene>
<sequence>MPSSKAEGTLPSTKGNERPSSSKRRKPPTSDDEMPSRVLAMKPSSKGTATRKKKLPWNKKEVQAVERHMKHFITSCVVPAKRDCEKCLGAEPEVLKNREWQHIKFYIYNRITAYKKKVVCE</sequence>
<comment type="caution">
    <text evidence="2">The sequence shown here is derived from an EMBL/GenBank/DDBJ whole genome shotgun (WGS) entry which is preliminary data.</text>
</comment>
<accession>A0A6A5EQZ6</accession>
<protein>
    <submittedName>
        <fullName evidence="2">Uncharacterized protein</fullName>
    </submittedName>
</protein>
<feature type="region of interest" description="Disordered" evidence="1">
    <location>
        <begin position="1"/>
        <end position="56"/>
    </location>
</feature>
<evidence type="ECO:0000313" key="3">
    <source>
        <dbReference type="Proteomes" id="UP000465112"/>
    </source>
</evidence>
<dbReference type="PANTHER" id="PTHR33480">
    <property type="entry name" value="SET DOMAIN-CONTAINING PROTEIN-RELATED"/>
    <property type="match status" value="1"/>
</dbReference>
<dbReference type="AlphaFoldDB" id="A0A6A5EQZ6"/>
<organism evidence="2 3">
    <name type="scientific">Perca fluviatilis</name>
    <name type="common">European perch</name>
    <dbReference type="NCBI Taxonomy" id="8168"/>
    <lineage>
        <taxon>Eukaryota</taxon>
        <taxon>Metazoa</taxon>
        <taxon>Chordata</taxon>
        <taxon>Craniata</taxon>
        <taxon>Vertebrata</taxon>
        <taxon>Euteleostomi</taxon>
        <taxon>Actinopterygii</taxon>
        <taxon>Neopterygii</taxon>
        <taxon>Teleostei</taxon>
        <taxon>Neoteleostei</taxon>
        <taxon>Acanthomorphata</taxon>
        <taxon>Eupercaria</taxon>
        <taxon>Perciformes</taxon>
        <taxon>Percoidei</taxon>
        <taxon>Percidae</taxon>
        <taxon>Percinae</taxon>
        <taxon>Perca</taxon>
    </lineage>
</organism>
<dbReference type="PANTHER" id="PTHR33480:SF5">
    <property type="entry name" value="SI:DKEY-51D8.9"/>
    <property type="match status" value="1"/>
</dbReference>
<evidence type="ECO:0000313" key="2">
    <source>
        <dbReference type="EMBL" id="KAF1381255.1"/>
    </source>
</evidence>